<dbReference type="GO" id="GO:0005634">
    <property type="term" value="C:nucleus"/>
    <property type="evidence" value="ECO:0007669"/>
    <property type="project" value="UniProtKB-SubCell"/>
</dbReference>
<dbReference type="SMART" id="SM00066">
    <property type="entry name" value="GAL4"/>
    <property type="match status" value="1"/>
</dbReference>
<evidence type="ECO:0000313" key="6">
    <source>
        <dbReference type="EMBL" id="OCK75342.1"/>
    </source>
</evidence>
<reference evidence="6 7" key="1">
    <citation type="journal article" date="2016" name="Nat. Commun.">
        <title>Ectomycorrhizal ecology is imprinted in the genome of the dominant symbiotic fungus Cenococcum geophilum.</title>
        <authorList>
            <consortium name="DOE Joint Genome Institute"/>
            <person name="Peter M."/>
            <person name="Kohler A."/>
            <person name="Ohm R.A."/>
            <person name="Kuo A."/>
            <person name="Krutzmann J."/>
            <person name="Morin E."/>
            <person name="Arend M."/>
            <person name="Barry K.W."/>
            <person name="Binder M."/>
            <person name="Choi C."/>
            <person name="Clum A."/>
            <person name="Copeland A."/>
            <person name="Grisel N."/>
            <person name="Haridas S."/>
            <person name="Kipfer T."/>
            <person name="LaButti K."/>
            <person name="Lindquist E."/>
            <person name="Lipzen A."/>
            <person name="Maire R."/>
            <person name="Meier B."/>
            <person name="Mihaltcheva S."/>
            <person name="Molinier V."/>
            <person name="Murat C."/>
            <person name="Poggeler S."/>
            <person name="Quandt C.A."/>
            <person name="Sperisen C."/>
            <person name="Tritt A."/>
            <person name="Tisserant E."/>
            <person name="Crous P.W."/>
            <person name="Henrissat B."/>
            <person name="Nehls U."/>
            <person name="Egli S."/>
            <person name="Spatafora J.W."/>
            <person name="Grigoriev I.V."/>
            <person name="Martin F.M."/>
        </authorList>
    </citation>
    <scope>NUCLEOTIDE SEQUENCE [LARGE SCALE GENOMIC DNA]</scope>
    <source>
        <strain evidence="6 7">CBS 459.81</strain>
    </source>
</reference>
<dbReference type="PANTHER" id="PTHR31001:SF85">
    <property type="entry name" value="ZN(II)2CYS6 TRANSCRIPTION FACTOR (EUROFUNG)"/>
    <property type="match status" value="1"/>
</dbReference>
<dbReference type="AlphaFoldDB" id="A0A8E2E0Z9"/>
<dbReference type="OrthoDB" id="2269373at2759"/>
<accession>A0A8E2E0Z9</accession>
<sequence length="783" mass="86273">MTTLQPFPSSSSNTGTAAAPPPSTSPTVLPVHKSYSCVLCAQRKVKCDKTPSGCFHCNKARVQCIYRPPAPARRRRRRGGGGEVDIYTKLKLYEEALRKLGVNPADILTGEAREGGLNGPQTSSITASSASPSDPRNPNPTGPIFSELPPDESQGTIPGVDSGLLVSNSVGKSRYLENNLWTSLRGAFRDTKELLQDDSSCSSSPSSPSHSSPQYDVPFDNADASTSMFSDAGALIFGSPKHIPLHTLHPSPIQLFKLWQTFLDNVNPLVKVFHTPTIQALILNSVSDLQSLPRPLEALMFSIYCCALTSLSESECEAVMDEEKAAVMRRMRTGAQQALLNAGFLKTSDLMVLQAFVLFLLSLNAFEPKSYWILTGAAIRIGQRSGLHRDGSALSLPPFETEMRRRLWWQLNLLDGYAEKLAGTGSLFSTGDTKLPSNLNDSDLFPDMRELPREHDGPTEMMFFLIRCHVGDFLRRSAPRNSFDGSWSRLSGASVSVSSKDKAIDAFAELLERKFIRHCDESIPSHFMAAFLGRAVICTMRFIAHNPDQYADKGASMPQSERDFLFQNCLTVISYQNRAFTTKGVRGFSWHVNMHFQWKAFIYLLGELRFRTEGEDAERGWREVGMVYQFHPNFMQDVARRALPVAVGNLTLRAWEARIAAKVGMGTEEEPGFITMLKARRSASQAQRATPGFGSGSGSAPVMTGPPAPAFSAFDAPVAGMENGEFGFQQQPLHNPLLWNDDLMNSLDFGNGGFNAGYELEQMNWTEWDNLLQDFQTQGSGPG</sequence>
<feature type="region of interest" description="Disordered" evidence="4">
    <location>
        <begin position="195"/>
        <end position="218"/>
    </location>
</feature>
<protein>
    <recommendedName>
        <fullName evidence="5">Zn(2)-C6 fungal-type domain-containing protein</fullName>
    </recommendedName>
</protein>
<dbReference type="GO" id="GO:0008270">
    <property type="term" value="F:zinc ion binding"/>
    <property type="evidence" value="ECO:0007669"/>
    <property type="project" value="InterPro"/>
</dbReference>
<proteinExistence type="predicted"/>
<gene>
    <name evidence="6" type="ORF">K432DRAFT_308745</name>
</gene>
<dbReference type="GO" id="GO:0006351">
    <property type="term" value="P:DNA-templated transcription"/>
    <property type="evidence" value="ECO:0007669"/>
    <property type="project" value="InterPro"/>
</dbReference>
<dbReference type="CDD" id="cd12148">
    <property type="entry name" value="fungal_TF_MHR"/>
    <property type="match status" value="1"/>
</dbReference>
<dbReference type="PROSITE" id="PS00463">
    <property type="entry name" value="ZN2_CY6_FUNGAL_1"/>
    <property type="match status" value="1"/>
</dbReference>
<evidence type="ECO:0000256" key="1">
    <source>
        <dbReference type="ARBA" id="ARBA00004123"/>
    </source>
</evidence>
<dbReference type="GO" id="GO:0000981">
    <property type="term" value="F:DNA-binding transcription factor activity, RNA polymerase II-specific"/>
    <property type="evidence" value="ECO:0007669"/>
    <property type="project" value="InterPro"/>
</dbReference>
<feature type="domain" description="Zn(2)-C6 fungal-type" evidence="5">
    <location>
        <begin position="36"/>
        <end position="66"/>
    </location>
</feature>
<keyword evidence="7" id="KW-1185">Reference proteome</keyword>
<feature type="region of interest" description="Disordered" evidence="4">
    <location>
        <begin position="111"/>
        <end position="160"/>
    </location>
</feature>
<dbReference type="InterPro" id="IPR036864">
    <property type="entry name" value="Zn2-C6_fun-type_DNA-bd_sf"/>
</dbReference>
<dbReference type="Gene3D" id="4.10.240.10">
    <property type="entry name" value="Zn(2)-C6 fungal-type DNA-binding domain"/>
    <property type="match status" value="1"/>
</dbReference>
<dbReference type="InterPro" id="IPR050613">
    <property type="entry name" value="Sec_Metabolite_Reg"/>
</dbReference>
<feature type="compositionally biased region" description="Low complexity" evidence="4">
    <location>
        <begin position="122"/>
        <end position="133"/>
    </location>
</feature>
<dbReference type="GO" id="GO:0003677">
    <property type="term" value="F:DNA binding"/>
    <property type="evidence" value="ECO:0007669"/>
    <property type="project" value="InterPro"/>
</dbReference>
<keyword evidence="2" id="KW-0479">Metal-binding</keyword>
<feature type="region of interest" description="Disordered" evidence="4">
    <location>
        <begin position="1"/>
        <end position="27"/>
    </location>
</feature>
<evidence type="ECO:0000259" key="5">
    <source>
        <dbReference type="PROSITE" id="PS50048"/>
    </source>
</evidence>
<evidence type="ECO:0000256" key="4">
    <source>
        <dbReference type="SAM" id="MobiDB-lite"/>
    </source>
</evidence>
<keyword evidence="3" id="KW-0539">Nucleus</keyword>
<feature type="compositionally biased region" description="Low complexity" evidence="4">
    <location>
        <begin position="199"/>
        <end position="213"/>
    </location>
</feature>
<dbReference type="InterPro" id="IPR007219">
    <property type="entry name" value="XnlR_reg_dom"/>
</dbReference>
<evidence type="ECO:0000256" key="3">
    <source>
        <dbReference type="ARBA" id="ARBA00023242"/>
    </source>
</evidence>
<dbReference type="Pfam" id="PF00172">
    <property type="entry name" value="Zn_clus"/>
    <property type="match status" value="1"/>
</dbReference>
<dbReference type="EMBL" id="KV745329">
    <property type="protein sequence ID" value="OCK75342.1"/>
    <property type="molecule type" value="Genomic_DNA"/>
</dbReference>
<feature type="compositionally biased region" description="Low complexity" evidence="4">
    <location>
        <begin position="8"/>
        <end position="18"/>
    </location>
</feature>
<comment type="subcellular location">
    <subcellularLocation>
        <location evidence="1">Nucleus</location>
    </subcellularLocation>
</comment>
<evidence type="ECO:0000313" key="7">
    <source>
        <dbReference type="Proteomes" id="UP000250266"/>
    </source>
</evidence>
<dbReference type="PANTHER" id="PTHR31001">
    <property type="entry name" value="UNCHARACTERIZED TRANSCRIPTIONAL REGULATORY PROTEIN"/>
    <property type="match status" value="1"/>
</dbReference>
<dbReference type="PROSITE" id="PS50048">
    <property type="entry name" value="ZN2_CY6_FUNGAL_2"/>
    <property type="match status" value="1"/>
</dbReference>
<organism evidence="6 7">
    <name type="scientific">Lepidopterella palustris CBS 459.81</name>
    <dbReference type="NCBI Taxonomy" id="1314670"/>
    <lineage>
        <taxon>Eukaryota</taxon>
        <taxon>Fungi</taxon>
        <taxon>Dikarya</taxon>
        <taxon>Ascomycota</taxon>
        <taxon>Pezizomycotina</taxon>
        <taxon>Dothideomycetes</taxon>
        <taxon>Pleosporomycetidae</taxon>
        <taxon>Mytilinidiales</taxon>
        <taxon>Argynnaceae</taxon>
        <taxon>Lepidopterella</taxon>
    </lineage>
</organism>
<dbReference type="CDD" id="cd00067">
    <property type="entry name" value="GAL4"/>
    <property type="match status" value="1"/>
</dbReference>
<name>A0A8E2E0Z9_9PEZI</name>
<dbReference type="Pfam" id="PF04082">
    <property type="entry name" value="Fungal_trans"/>
    <property type="match status" value="1"/>
</dbReference>
<dbReference type="SUPFAM" id="SSF57701">
    <property type="entry name" value="Zn2/Cys6 DNA-binding domain"/>
    <property type="match status" value="1"/>
</dbReference>
<dbReference type="InterPro" id="IPR001138">
    <property type="entry name" value="Zn2Cys6_DnaBD"/>
</dbReference>
<dbReference type="Proteomes" id="UP000250266">
    <property type="component" value="Unassembled WGS sequence"/>
</dbReference>
<evidence type="ECO:0000256" key="2">
    <source>
        <dbReference type="ARBA" id="ARBA00022723"/>
    </source>
</evidence>